<dbReference type="EMBL" id="JXQW01000033">
    <property type="protein sequence ID" value="KIP99675.1"/>
    <property type="molecule type" value="Genomic_DNA"/>
</dbReference>
<evidence type="ECO:0000256" key="3">
    <source>
        <dbReference type="ARBA" id="ARBA00022833"/>
    </source>
</evidence>
<evidence type="ECO:0000313" key="7">
    <source>
        <dbReference type="Proteomes" id="UP000032068"/>
    </source>
</evidence>
<dbReference type="RefSeq" id="WP_042554373.1">
    <property type="nucleotide sequence ID" value="NZ_JXQW01000033.1"/>
</dbReference>
<keyword evidence="3" id="KW-0862">Zinc</keyword>
<keyword evidence="4" id="KW-0456">Lyase</keyword>
<comment type="caution">
    <text evidence="6">The sequence shown here is derived from an EMBL/GenBank/DDBJ whole genome shotgun (WGS) entry which is preliminary data.</text>
</comment>
<protein>
    <submittedName>
        <fullName evidence="6">Aldehyde-activating protein</fullName>
    </submittedName>
</protein>
<dbReference type="AlphaFoldDB" id="A0A0D0KNU1"/>
<evidence type="ECO:0000313" key="6">
    <source>
        <dbReference type="EMBL" id="KIP99675.1"/>
    </source>
</evidence>
<dbReference type="OrthoDB" id="4188830at2"/>
<dbReference type="Gene3D" id="3.90.1590.10">
    <property type="entry name" value="glutathione-dependent formaldehyde- activating enzyme (gfa)"/>
    <property type="match status" value="1"/>
</dbReference>
<keyword evidence="2" id="KW-0479">Metal-binding</keyword>
<sequence length="138" mass="15311">MAHLEKHGSCLCGAVSLTLHVTATNVSACHCTTCRKWGGGPLLVVEGETAHFTGQRHLRTYASSEWAERAFCVECGTHLFYRLTNGGFYAVPVGLLDGDENWQFESQVFIDAKPAYYCFANQTRELTGEQLFAHYKAT</sequence>
<dbReference type="SUPFAM" id="SSF51316">
    <property type="entry name" value="Mss4-like"/>
    <property type="match status" value="1"/>
</dbReference>
<evidence type="ECO:0000256" key="2">
    <source>
        <dbReference type="ARBA" id="ARBA00022723"/>
    </source>
</evidence>
<dbReference type="Proteomes" id="UP000032068">
    <property type="component" value="Unassembled WGS sequence"/>
</dbReference>
<reference evidence="6 7" key="1">
    <citation type="submission" date="2014-12" db="EMBL/GenBank/DDBJ databases">
        <title>16Stimator: statistical estimation of ribosomal gene copy numbers from draft genome assemblies.</title>
        <authorList>
            <person name="Perisin M.A."/>
            <person name="Vetter M."/>
            <person name="Gilbert J.A."/>
            <person name="Bergelson J."/>
        </authorList>
    </citation>
    <scope>NUCLEOTIDE SEQUENCE [LARGE SCALE GENOMIC DNA]</scope>
    <source>
        <strain evidence="6 7">MEJ086</strain>
    </source>
</reference>
<dbReference type="PANTHER" id="PTHR33337:SF40">
    <property type="entry name" value="CENP-V_GFA DOMAIN-CONTAINING PROTEIN-RELATED"/>
    <property type="match status" value="1"/>
</dbReference>
<organism evidence="6 7">
    <name type="scientific">Pseudomonas fulva</name>
    <dbReference type="NCBI Taxonomy" id="47880"/>
    <lineage>
        <taxon>Bacteria</taxon>
        <taxon>Pseudomonadati</taxon>
        <taxon>Pseudomonadota</taxon>
        <taxon>Gammaproteobacteria</taxon>
        <taxon>Pseudomonadales</taxon>
        <taxon>Pseudomonadaceae</taxon>
        <taxon>Pseudomonas</taxon>
    </lineage>
</organism>
<dbReference type="PANTHER" id="PTHR33337">
    <property type="entry name" value="GFA DOMAIN-CONTAINING PROTEIN"/>
    <property type="match status" value="1"/>
</dbReference>
<evidence type="ECO:0000256" key="4">
    <source>
        <dbReference type="ARBA" id="ARBA00023239"/>
    </source>
</evidence>
<dbReference type="GO" id="GO:0016846">
    <property type="term" value="F:carbon-sulfur lyase activity"/>
    <property type="evidence" value="ECO:0007669"/>
    <property type="project" value="InterPro"/>
</dbReference>
<evidence type="ECO:0000256" key="1">
    <source>
        <dbReference type="ARBA" id="ARBA00005495"/>
    </source>
</evidence>
<name>A0A0D0KNU1_9PSED</name>
<gene>
    <name evidence="6" type="ORF">RU08_13600</name>
</gene>
<dbReference type="InterPro" id="IPR011057">
    <property type="entry name" value="Mss4-like_sf"/>
</dbReference>
<accession>A0A0D0KNU1</accession>
<dbReference type="Pfam" id="PF04828">
    <property type="entry name" value="GFA"/>
    <property type="match status" value="1"/>
</dbReference>
<dbReference type="PROSITE" id="PS51891">
    <property type="entry name" value="CENP_V_GFA"/>
    <property type="match status" value="1"/>
</dbReference>
<dbReference type="InterPro" id="IPR006913">
    <property type="entry name" value="CENP-V/GFA"/>
</dbReference>
<proteinExistence type="inferred from homology"/>
<dbReference type="GO" id="GO:0046872">
    <property type="term" value="F:metal ion binding"/>
    <property type="evidence" value="ECO:0007669"/>
    <property type="project" value="UniProtKB-KW"/>
</dbReference>
<comment type="similarity">
    <text evidence="1">Belongs to the Gfa family.</text>
</comment>
<feature type="domain" description="CENP-V/GFA" evidence="5">
    <location>
        <begin position="6"/>
        <end position="103"/>
    </location>
</feature>
<evidence type="ECO:0000259" key="5">
    <source>
        <dbReference type="PROSITE" id="PS51891"/>
    </source>
</evidence>